<comment type="subunit">
    <text evidence="19">Homooctamer.</text>
</comment>
<evidence type="ECO:0000256" key="11">
    <source>
        <dbReference type="ARBA" id="ARBA00022946"/>
    </source>
</evidence>
<evidence type="ECO:0000256" key="21">
    <source>
        <dbReference type="SAM" id="MobiDB-lite"/>
    </source>
</evidence>
<dbReference type="InterPro" id="IPR001731">
    <property type="entry name" value="ALAD"/>
</dbReference>
<evidence type="ECO:0000256" key="16">
    <source>
        <dbReference type="ARBA" id="ARBA00025628"/>
    </source>
</evidence>
<dbReference type="EMBL" id="JBCNJP010000003">
    <property type="protein sequence ID" value="KAK9079073.1"/>
    <property type="molecule type" value="Genomic_DNA"/>
</dbReference>
<evidence type="ECO:0000256" key="18">
    <source>
        <dbReference type="PROSITE-ProRule" id="PRU00176"/>
    </source>
</evidence>
<dbReference type="PROSITE" id="PS00169">
    <property type="entry name" value="D_ALA_DEHYDRATASE"/>
    <property type="match status" value="1"/>
</dbReference>
<comment type="pathway">
    <text evidence="3">Porphyrin-containing compound metabolism; protoporphyrin-IX biosynthesis; coproporphyrinogen-III from 5-aminolevulinate: step 1/4.</text>
</comment>
<dbReference type="InterPro" id="IPR036514">
    <property type="entry name" value="SGNH_hydro_sf"/>
</dbReference>
<evidence type="ECO:0000256" key="5">
    <source>
        <dbReference type="ARBA" id="ARBA00008668"/>
    </source>
</evidence>
<dbReference type="Gene3D" id="3.30.70.330">
    <property type="match status" value="3"/>
</dbReference>
<dbReference type="Proteomes" id="UP001408789">
    <property type="component" value="Unassembled WGS sequence"/>
</dbReference>
<dbReference type="Gene3D" id="3.20.20.70">
    <property type="entry name" value="Aldolase class I"/>
    <property type="match status" value="1"/>
</dbReference>
<evidence type="ECO:0000256" key="17">
    <source>
        <dbReference type="ARBA" id="ARBA00047651"/>
    </source>
</evidence>
<evidence type="ECO:0000256" key="8">
    <source>
        <dbReference type="ARBA" id="ARBA00022640"/>
    </source>
</evidence>
<dbReference type="GO" id="GO:0015995">
    <property type="term" value="P:chlorophyll biosynthetic process"/>
    <property type="evidence" value="ECO:0007669"/>
    <property type="project" value="UniProtKB-KW"/>
</dbReference>
<dbReference type="AlphaFoldDB" id="A0AAP0DXR7"/>
<keyword evidence="9" id="KW-0479">Metal-binding</keyword>
<evidence type="ECO:0000256" key="3">
    <source>
        <dbReference type="ARBA" id="ARBA00004694"/>
    </source>
</evidence>
<evidence type="ECO:0000313" key="23">
    <source>
        <dbReference type="EMBL" id="KAK9079073.1"/>
    </source>
</evidence>
<dbReference type="SUPFAM" id="SSF54928">
    <property type="entry name" value="RNA-binding domain, RBD"/>
    <property type="match status" value="3"/>
</dbReference>
<evidence type="ECO:0000256" key="15">
    <source>
        <dbReference type="ARBA" id="ARBA00023244"/>
    </source>
</evidence>
<comment type="catalytic activity">
    <reaction evidence="17 19">
        <text>2 5-aminolevulinate = porphobilinogen + 2 H2O + H(+)</text>
        <dbReference type="Rhea" id="RHEA:24064"/>
        <dbReference type="ChEBI" id="CHEBI:15377"/>
        <dbReference type="ChEBI" id="CHEBI:15378"/>
        <dbReference type="ChEBI" id="CHEBI:58126"/>
        <dbReference type="ChEBI" id="CHEBI:356416"/>
        <dbReference type="EC" id="4.2.1.24"/>
    </reaction>
</comment>
<keyword evidence="13" id="KW-0149">Chlorophyll biosynthesis</keyword>
<gene>
    <name evidence="23" type="ORF">SSX86_000743</name>
</gene>
<dbReference type="GO" id="GO:0003723">
    <property type="term" value="F:RNA binding"/>
    <property type="evidence" value="ECO:0007669"/>
    <property type="project" value="UniProtKB-UniRule"/>
</dbReference>
<dbReference type="Pfam" id="PF00490">
    <property type="entry name" value="ALAD"/>
    <property type="match status" value="1"/>
</dbReference>
<keyword evidence="6" id="KW-0150">Chloroplast</keyword>
<dbReference type="GO" id="GO:0005829">
    <property type="term" value="C:cytosol"/>
    <property type="evidence" value="ECO:0007669"/>
    <property type="project" value="TreeGrafter"/>
</dbReference>
<keyword evidence="14 19" id="KW-0456">Lyase</keyword>
<keyword evidence="10" id="KW-0460">Magnesium</keyword>
<evidence type="ECO:0000256" key="20">
    <source>
        <dbReference type="RuleBase" id="RU004161"/>
    </source>
</evidence>
<dbReference type="EC" id="4.2.1.24" evidence="19"/>
<evidence type="ECO:0000256" key="9">
    <source>
        <dbReference type="ARBA" id="ARBA00022723"/>
    </source>
</evidence>
<dbReference type="SMART" id="SM01004">
    <property type="entry name" value="ALAD"/>
    <property type="match status" value="1"/>
</dbReference>
<keyword evidence="8" id="KW-0934">Plastid</keyword>
<feature type="domain" description="RRM" evidence="22">
    <location>
        <begin position="736"/>
        <end position="813"/>
    </location>
</feature>
<dbReference type="InterPro" id="IPR012677">
    <property type="entry name" value="Nucleotide-bd_a/b_plait_sf"/>
</dbReference>
<comment type="similarity">
    <text evidence="4 20">Belongs to the ALAD family.</text>
</comment>
<dbReference type="NCBIfam" id="NF006762">
    <property type="entry name" value="PRK09283.1"/>
    <property type="match status" value="1"/>
</dbReference>
<keyword evidence="11" id="KW-0809">Transit peptide</keyword>
<dbReference type="PRINTS" id="PR00144">
    <property type="entry name" value="DALDHYDRTASE"/>
</dbReference>
<dbReference type="CDD" id="cd12254">
    <property type="entry name" value="RRM_hnRNPH_ESRPs_RBM12_like"/>
    <property type="match status" value="2"/>
</dbReference>
<evidence type="ECO:0000313" key="24">
    <source>
        <dbReference type="Proteomes" id="UP001408789"/>
    </source>
</evidence>
<dbReference type="Pfam" id="PF00076">
    <property type="entry name" value="RRM_1"/>
    <property type="match status" value="2"/>
</dbReference>
<dbReference type="PANTHER" id="PTHR11458">
    <property type="entry name" value="DELTA-AMINOLEVULINIC ACID DEHYDRATASE"/>
    <property type="match status" value="1"/>
</dbReference>
<evidence type="ECO:0000256" key="1">
    <source>
        <dbReference type="ARBA" id="ARBA00001946"/>
    </source>
</evidence>
<feature type="region of interest" description="Disordered" evidence="21">
    <location>
        <begin position="714"/>
        <end position="735"/>
    </location>
</feature>
<dbReference type="PROSITE" id="PS50102">
    <property type="entry name" value="RRM"/>
    <property type="match status" value="2"/>
</dbReference>
<evidence type="ECO:0000256" key="4">
    <source>
        <dbReference type="ARBA" id="ARBA00008055"/>
    </source>
</evidence>
<dbReference type="PANTHER" id="PTHR11458:SF0">
    <property type="entry name" value="DELTA-AMINOLEVULINIC ACID DEHYDRATASE"/>
    <property type="match status" value="1"/>
</dbReference>
<protein>
    <recommendedName>
        <fullName evidence="19">Delta-aminolevulinic acid dehydratase</fullName>
        <ecNumber evidence="19">4.2.1.24</ecNumber>
    </recommendedName>
</protein>
<dbReference type="SMART" id="SM00360">
    <property type="entry name" value="RRM"/>
    <property type="match status" value="3"/>
</dbReference>
<evidence type="ECO:0000256" key="12">
    <source>
        <dbReference type="ARBA" id="ARBA00023133"/>
    </source>
</evidence>
<name>A0AAP0DXR7_9ASTR</name>
<dbReference type="FunFam" id="3.20.20.70:FF:000101">
    <property type="entry name" value="Delta-aminolevulinic acid dehydratase"/>
    <property type="match status" value="1"/>
</dbReference>
<comment type="caution">
    <text evidence="23">The sequence shown here is derived from an EMBL/GenBank/DDBJ whole genome shotgun (WGS) entry which is preliminary data.</text>
</comment>
<feature type="domain" description="RRM" evidence="22">
    <location>
        <begin position="836"/>
        <end position="913"/>
    </location>
</feature>
<feature type="compositionally biased region" description="Basic and acidic residues" evidence="21">
    <location>
        <begin position="723"/>
        <end position="732"/>
    </location>
</feature>
<comment type="function">
    <text evidence="16">Catalyzes an early step in the biosynthesis of tetrapyrroles. Binds two molecules of 5-aminolevulinate per subunit, each at a distinct site, and catalyzes their condensation to form porphobilinogen.</text>
</comment>
<dbReference type="InterPro" id="IPR035979">
    <property type="entry name" value="RBD_domain_sf"/>
</dbReference>
<evidence type="ECO:0000256" key="2">
    <source>
        <dbReference type="ARBA" id="ARBA00004229"/>
    </source>
</evidence>
<evidence type="ECO:0000256" key="7">
    <source>
        <dbReference type="ARBA" id="ARBA00022533"/>
    </source>
</evidence>
<proteinExistence type="inferred from homology"/>
<evidence type="ECO:0000256" key="14">
    <source>
        <dbReference type="ARBA" id="ARBA00023239"/>
    </source>
</evidence>
<dbReference type="InterPro" id="IPR030656">
    <property type="entry name" value="ALAD_AS"/>
</dbReference>
<organism evidence="23 24">
    <name type="scientific">Deinandra increscens subsp. villosa</name>
    <dbReference type="NCBI Taxonomy" id="3103831"/>
    <lineage>
        <taxon>Eukaryota</taxon>
        <taxon>Viridiplantae</taxon>
        <taxon>Streptophyta</taxon>
        <taxon>Embryophyta</taxon>
        <taxon>Tracheophyta</taxon>
        <taxon>Spermatophyta</taxon>
        <taxon>Magnoliopsida</taxon>
        <taxon>eudicotyledons</taxon>
        <taxon>Gunneridae</taxon>
        <taxon>Pentapetalae</taxon>
        <taxon>asterids</taxon>
        <taxon>campanulids</taxon>
        <taxon>Asterales</taxon>
        <taxon>Asteraceae</taxon>
        <taxon>Asteroideae</taxon>
        <taxon>Heliantheae alliance</taxon>
        <taxon>Madieae</taxon>
        <taxon>Madiinae</taxon>
        <taxon>Deinandra</taxon>
    </lineage>
</organism>
<keyword evidence="7" id="KW-0021">Allosteric enzyme</keyword>
<dbReference type="SUPFAM" id="SSF51569">
    <property type="entry name" value="Aldolase"/>
    <property type="match status" value="1"/>
</dbReference>
<dbReference type="GO" id="GO:0009507">
    <property type="term" value="C:chloroplast"/>
    <property type="evidence" value="ECO:0007669"/>
    <property type="project" value="UniProtKB-SubCell"/>
</dbReference>
<evidence type="ECO:0000256" key="19">
    <source>
        <dbReference type="RuleBase" id="RU000515"/>
    </source>
</evidence>
<comment type="similarity">
    <text evidence="5">Belongs to the 'GDSL' lipolytic enzyme family.</text>
</comment>
<keyword evidence="18" id="KW-0694">RNA-binding</keyword>
<dbReference type="InterPro" id="IPR000504">
    <property type="entry name" value="RRM_dom"/>
</dbReference>
<dbReference type="GO" id="GO:0006783">
    <property type="term" value="P:heme biosynthetic process"/>
    <property type="evidence" value="ECO:0007669"/>
    <property type="project" value="UniProtKB-KW"/>
</dbReference>
<dbReference type="InterPro" id="IPR001087">
    <property type="entry name" value="GDSL"/>
</dbReference>
<dbReference type="Pfam" id="PF00657">
    <property type="entry name" value="Lipase_GDSL"/>
    <property type="match status" value="1"/>
</dbReference>
<evidence type="ECO:0000256" key="6">
    <source>
        <dbReference type="ARBA" id="ARBA00022528"/>
    </source>
</evidence>
<keyword evidence="24" id="KW-1185">Reference proteome</keyword>
<accession>A0AAP0DXR7</accession>
<dbReference type="GO" id="GO:0016788">
    <property type="term" value="F:hydrolase activity, acting on ester bonds"/>
    <property type="evidence" value="ECO:0007669"/>
    <property type="project" value="InterPro"/>
</dbReference>
<evidence type="ECO:0000259" key="22">
    <source>
        <dbReference type="PROSITE" id="PS50102"/>
    </source>
</evidence>
<evidence type="ECO:0000256" key="13">
    <source>
        <dbReference type="ARBA" id="ARBA00023171"/>
    </source>
</evidence>
<evidence type="ECO:0000256" key="10">
    <source>
        <dbReference type="ARBA" id="ARBA00022842"/>
    </source>
</evidence>
<dbReference type="GO" id="GO:0008270">
    <property type="term" value="F:zinc ion binding"/>
    <property type="evidence" value="ECO:0007669"/>
    <property type="project" value="TreeGrafter"/>
</dbReference>
<dbReference type="GO" id="GO:0004655">
    <property type="term" value="F:porphobilinogen synthase activity"/>
    <property type="evidence" value="ECO:0007669"/>
    <property type="project" value="UniProtKB-EC"/>
</dbReference>
<comment type="cofactor">
    <cofactor evidence="1">
        <name>Mg(2+)</name>
        <dbReference type="ChEBI" id="CHEBI:18420"/>
    </cofactor>
</comment>
<keyword evidence="12" id="KW-0350">Heme biosynthesis</keyword>
<reference evidence="23 24" key="1">
    <citation type="submission" date="2024-04" db="EMBL/GenBank/DDBJ databases">
        <title>The reference genome of an endangered Asteraceae, Deinandra increscens subsp. villosa, native to the Central Coast of California.</title>
        <authorList>
            <person name="Guilliams M."/>
            <person name="Hasenstab-Lehman K."/>
            <person name="Meyer R."/>
            <person name="Mcevoy S."/>
        </authorList>
    </citation>
    <scope>NUCLEOTIDE SEQUENCE [LARGE SCALE GENOMIC DNA]</scope>
    <source>
        <tissue evidence="23">Leaf</tissue>
    </source>
</reference>
<dbReference type="Gene3D" id="3.40.50.1110">
    <property type="entry name" value="SGNH hydrolase"/>
    <property type="match status" value="1"/>
</dbReference>
<sequence length="923" mass="101897">MPRNFSAVFIFGDSLVDVGNNNYITTLSKANYEPIGVDFGKPTGRFTNGRTVADILGEALGFESCPPPYLAPTTRGPVVLRGVNYASGSSGILDESGANYIGRISMGAQLENFAKTRDVIISSIGLCRRRRCFSTPIFLISFANSEFIDMASTILNVPLNVGTIKGLDCLSHGKCNPKIRPATFSLPQRGMFVVKASTSDGPIKKLGMSDAECEAAVVAGNIPEAPPVPSIPASPAGTPVVTSFDISRRPRRNRRSPVLRSAFQETSLSPANFVYPLFIHEGEEDTPIGAMPGCYRLGWRHGLVEEVAKARDVGVNSIVLFPKVPDALKTPTGDESYNDNGLVPRTIRLLKDKYPDLIIYTDVALDPYSSDGHDGIVREDGVIMNDETVHQLCKQAVSQARAGADVISPSDMMDGRVGAIRSALDAEGFQHVSIMSYTAKYASSFYGPFREALDSNPRFGDKKTYQMNPANYREALIELRADESEGADILLVKPGLPYLDVIRLLRDNSPLPIAAYQVSGEYSMIKAGGVLKMIDEQKVMLESLMCLRRAGADIILTYFALQAARCLCGENKYVDAGDGREMGLKRQRVMDQGSSFYSTPPASNFLYNPPAYSYVNQPPAFPVVRLRGLPFDCSETDIIEFFHGLDIVDILFVHKHGKFAGEAFCVLGYAFQVEYALQKNRLNIGKRYVEVFRSDRPEYYKAICNVVSDSRVARPRSPRRALPKRDPSKDNAPHTGVIRLRGLPFSATRDDIVEFFKGSVLLDDSIYFMVNSEGKVTGEAYVKFESKEDSKAAMMEDGTCIGNRYIELFPSTLEEWEEAVTKGRRNVPKPPEEDTTVLRMRGLPYSAGKEDILDFFKEFALSEASIHIMFNSEGRSTGEAFVEFANLDDSKAALAKDRMTLGSRYIELFMSSPEEMKDPVLRN</sequence>
<dbReference type="CDD" id="cd04823">
    <property type="entry name" value="ALAD_PBGS_aspartate_rich"/>
    <property type="match status" value="1"/>
</dbReference>
<comment type="subcellular location">
    <subcellularLocation>
        <location evidence="2">Plastid</location>
        <location evidence="2">Chloroplast</location>
    </subcellularLocation>
</comment>
<dbReference type="InterPro" id="IPR013785">
    <property type="entry name" value="Aldolase_TIM"/>
</dbReference>
<keyword evidence="15 19" id="KW-0627">Porphyrin biosynthesis</keyword>